<evidence type="ECO:0000313" key="4">
    <source>
        <dbReference type="Proteomes" id="UP000178951"/>
    </source>
</evidence>
<accession>A0A1F4TDC0</accession>
<evidence type="ECO:0000259" key="2">
    <source>
        <dbReference type="PROSITE" id="PS50006"/>
    </source>
</evidence>
<dbReference type="InterPro" id="IPR008984">
    <property type="entry name" value="SMAD_FHA_dom_sf"/>
</dbReference>
<dbReference type="SMART" id="SM00240">
    <property type="entry name" value="FHA"/>
    <property type="match status" value="2"/>
</dbReference>
<dbReference type="Pfam" id="PF00498">
    <property type="entry name" value="FHA"/>
    <property type="match status" value="2"/>
</dbReference>
<dbReference type="PANTHER" id="PTHR23308">
    <property type="entry name" value="NUCLEAR INHIBITOR OF PROTEIN PHOSPHATASE-1"/>
    <property type="match status" value="1"/>
</dbReference>
<dbReference type="Proteomes" id="UP000178951">
    <property type="component" value="Unassembled WGS sequence"/>
</dbReference>
<dbReference type="STRING" id="1802583.A2311_01840"/>
<dbReference type="Gene3D" id="2.60.200.20">
    <property type="match status" value="2"/>
</dbReference>
<gene>
    <name evidence="3" type="ORF">A2311_01840</name>
</gene>
<dbReference type="SUPFAM" id="SSF49879">
    <property type="entry name" value="SMAD/FHA domain"/>
    <property type="match status" value="2"/>
</dbReference>
<evidence type="ECO:0000313" key="3">
    <source>
        <dbReference type="EMBL" id="OGC30705.1"/>
    </source>
</evidence>
<organism evidence="3 4">
    <name type="scientific">candidate division WOR-1 bacterium RIFOXYB2_FULL_48_7</name>
    <dbReference type="NCBI Taxonomy" id="1802583"/>
    <lineage>
        <taxon>Bacteria</taxon>
        <taxon>Bacillati</taxon>
        <taxon>Saganbacteria</taxon>
    </lineage>
</organism>
<feature type="region of interest" description="Disordered" evidence="1">
    <location>
        <begin position="1"/>
        <end position="21"/>
    </location>
</feature>
<dbReference type="EMBL" id="MEUF01000088">
    <property type="protein sequence ID" value="OGC30705.1"/>
    <property type="molecule type" value="Genomic_DNA"/>
</dbReference>
<evidence type="ECO:0000256" key="1">
    <source>
        <dbReference type="SAM" id="MobiDB-lite"/>
    </source>
</evidence>
<dbReference type="PROSITE" id="PS50006">
    <property type="entry name" value="FHA_DOMAIN"/>
    <property type="match status" value="2"/>
</dbReference>
<feature type="domain" description="FHA" evidence="2">
    <location>
        <begin position="145"/>
        <end position="196"/>
    </location>
</feature>
<feature type="domain" description="FHA" evidence="2">
    <location>
        <begin position="43"/>
        <end position="95"/>
    </location>
</feature>
<proteinExistence type="predicted"/>
<comment type="caution">
    <text evidence="3">The sequence shown here is derived from an EMBL/GenBank/DDBJ whole genome shotgun (WGS) entry which is preliminary data.</text>
</comment>
<name>A0A1F4TDC0_UNCSA</name>
<reference evidence="3 4" key="1">
    <citation type="journal article" date="2016" name="Nat. Commun.">
        <title>Thousands of microbial genomes shed light on interconnected biogeochemical processes in an aquifer system.</title>
        <authorList>
            <person name="Anantharaman K."/>
            <person name="Brown C.T."/>
            <person name="Hug L.A."/>
            <person name="Sharon I."/>
            <person name="Castelle C.J."/>
            <person name="Probst A.J."/>
            <person name="Thomas B.C."/>
            <person name="Singh A."/>
            <person name="Wilkins M.J."/>
            <person name="Karaoz U."/>
            <person name="Brodie E.L."/>
            <person name="Williams K.H."/>
            <person name="Hubbard S.S."/>
            <person name="Banfield J.F."/>
        </authorList>
    </citation>
    <scope>NUCLEOTIDE SEQUENCE [LARGE SCALE GENOMIC DNA]</scope>
</reference>
<sequence length="231" mass="25448">MVDKPTRVGHSPTPPTIGQGMSLRGLVRDQRAFLAKAVRGETLTFGRAIECDLAAPGYGFLSRHQFSLRFLAAEKRWEILGVGKTNLTYLNRQPLSLNGWTPINYGDTLEVVANKFVFDFPNITVRPVIPATQPELPSLALGQEIIIGRTQKSPTDFIISDQTVSGQHARWRNRGGVFEVMDLGSTNGTKLVNAQFPSGAPLPPRQWTDLDPGDILIFGRVRMTVPRGGKK</sequence>
<dbReference type="CDD" id="cd00060">
    <property type="entry name" value="FHA"/>
    <property type="match status" value="2"/>
</dbReference>
<dbReference type="AlphaFoldDB" id="A0A1F4TDC0"/>
<dbReference type="InterPro" id="IPR050923">
    <property type="entry name" value="Cell_Proc_Reg/RNA_Proc"/>
</dbReference>
<protein>
    <recommendedName>
        <fullName evidence="2">FHA domain-containing protein</fullName>
    </recommendedName>
</protein>
<dbReference type="InterPro" id="IPR000253">
    <property type="entry name" value="FHA_dom"/>
</dbReference>